<reference evidence="10 11" key="1">
    <citation type="submission" date="2020-08" db="EMBL/GenBank/DDBJ databases">
        <title>Genomic Encyclopedia of Type Strains, Phase IV (KMG-IV): sequencing the most valuable type-strain genomes for metagenomic binning, comparative biology and taxonomic classification.</title>
        <authorList>
            <person name="Goeker M."/>
        </authorList>
    </citation>
    <scope>NUCLEOTIDE SEQUENCE [LARGE SCALE GENOMIC DNA]</scope>
    <source>
        <strain evidence="10 11">DSM 25024</strain>
    </source>
</reference>
<dbReference type="AlphaFoldDB" id="A0A7W6BS28"/>
<dbReference type="Proteomes" id="UP000531216">
    <property type="component" value="Unassembled WGS sequence"/>
</dbReference>
<proteinExistence type="inferred from homology"/>
<evidence type="ECO:0000256" key="2">
    <source>
        <dbReference type="ARBA" id="ARBA00022500"/>
    </source>
</evidence>
<dbReference type="SMART" id="SM00283">
    <property type="entry name" value="MA"/>
    <property type="match status" value="1"/>
</dbReference>
<dbReference type="Gene3D" id="1.10.8.500">
    <property type="entry name" value="HAMP domain in histidine kinase"/>
    <property type="match status" value="1"/>
</dbReference>
<evidence type="ECO:0000259" key="8">
    <source>
        <dbReference type="PROSITE" id="PS50111"/>
    </source>
</evidence>
<dbReference type="CDD" id="cd11386">
    <property type="entry name" value="MCP_signal"/>
    <property type="match status" value="1"/>
</dbReference>
<accession>A0A7W6BS28</accession>
<dbReference type="FunFam" id="1.10.287.950:FF:000001">
    <property type="entry name" value="Methyl-accepting chemotaxis sensory transducer"/>
    <property type="match status" value="1"/>
</dbReference>
<organism evidence="10 11">
    <name type="scientific">Aureimonas phyllosphaerae</name>
    <dbReference type="NCBI Taxonomy" id="1166078"/>
    <lineage>
        <taxon>Bacteria</taxon>
        <taxon>Pseudomonadati</taxon>
        <taxon>Pseudomonadota</taxon>
        <taxon>Alphaproteobacteria</taxon>
        <taxon>Hyphomicrobiales</taxon>
        <taxon>Aurantimonadaceae</taxon>
        <taxon>Aureimonas</taxon>
    </lineage>
</organism>
<dbReference type="InterPro" id="IPR004089">
    <property type="entry name" value="MCPsignal_dom"/>
</dbReference>
<dbReference type="PROSITE" id="PS50111">
    <property type="entry name" value="CHEMOTAXIS_TRANSDUC_2"/>
    <property type="match status" value="1"/>
</dbReference>
<sequence length="746" mass="78643">MSTYRAGVKRPLWVSITACGFAAVLFASAAIGGLGWYRQTQMNQEAIRAELRNDLGFVLADIDAQKRAASALALAVAGEPETADLIQTGQRDQIVARYAASLPDIVASGSLQLMTFVDPSTTVVARIHTPDKFGDQMKGRRRTVETALREGKLTAGIEPGRTAVSVFASAPVRRGSSVVGVVDVGTMLTEDYFAHLAKAVDGALTVQILSDGQLKMQASTLSNGGLLSADDLGAVLEGNAPEHVVEAGDVSYAVTGMALNDFSGQKIGVLELATNVTPVVQAARSAMWTMLACTVAISALALIGFMIFARRLGVAIQRLTGTMGTLAAGDLSASVEGQSRSDEIGAMAHAVEVFKQASIEKVQLEEQAAVQRERRQDEAERQARADRAKAEELTSFVADIETGFSRLAVGDLTARMDRPVASVYEPIRDQFNTSVGKLEHTIGAVVGSIGSIRTGLTEINVASNDLAQRTEQQAASLEETVAALGEVTRAVNETARDADKAKTSAESAQRNAERGGQIVGRAVEAMHTIEQSSQKIGNIISVIDEIAFQTNLLALNAGVEAARAGEAGRGFAVVAQEVRGLAQRSAEAAKEIKDLIQASGEQVASGVELVSASGKSLAEIISEVGDVSRVVSEIARRAQEQAVSLREVSTAADQMDKVTQQNAAMVEQATAAAQTLANETDELARLIAEFRTAATANHARQSERAAQRTANVAKRAAPAARPTVQMKPVAQGNAALAALQDNWQEF</sequence>
<comment type="similarity">
    <text evidence="3">Belongs to the methyl-accepting chemotaxis (MCP) protein family.</text>
</comment>
<keyword evidence="5" id="KW-0175">Coiled coil</keyword>
<feature type="compositionally biased region" description="Basic and acidic residues" evidence="6">
    <location>
        <begin position="494"/>
        <end position="503"/>
    </location>
</feature>
<dbReference type="Pfam" id="PF00672">
    <property type="entry name" value="HAMP"/>
    <property type="match status" value="1"/>
</dbReference>
<dbReference type="SUPFAM" id="SSF103190">
    <property type="entry name" value="Sensory domain-like"/>
    <property type="match status" value="1"/>
</dbReference>
<dbReference type="PRINTS" id="PR00260">
    <property type="entry name" value="CHEMTRNSDUCR"/>
</dbReference>
<dbReference type="PANTHER" id="PTHR43531:SF11">
    <property type="entry name" value="METHYL-ACCEPTING CHEMOTAXIS PROTEIN 3"/>
    <property type="match status" value="1"/>
</dbReference>
<evidence type="ECO:0000259" key="9">
    <source>
        <dbReference type="PROSITE" id="PS50885"/>
    </source>
</evidence>
<dbReference type="CDD" id="cd06225">
    <property type="entry name" value="HAMP"/>
    <property type="match status" value="1"/>
</dbReference>
<protein>
    <submittedName>
        <fullName evidence="10">Methyl-accepting chemotaxis protein</fullName>
    </submittedName>
</protein>
<feature type="transmembrane region" description="Helical" evidence="7">
    <location>
        <begin position="12"/>
        <end position="37"/>
    </location>
</feature>
<dbReference type="InterPro" id="IPR029150">
    <property type="entry name" value="dCache_3"/>
</dbReference>
<dbReference type="InterPro" id="IPR004090">
    <property type="entry name" value="Chemotax_Me-accpt_rcpt"/>
</dbReference>
<evidence type="ECO:0000256" key="7">
    <source>
        <dbReference type="SAM" id="Phobius"/>
    </source>
</evidence>
<dbReference type="SUPFAM" id="SSF58104">
    <property type="entry name" value="Methyl-accepting chemotaxis protein (MCP) signaling domain"/>
    <property type="match status" value="1"/>
</dbReference>
<feature type="domain" description="HAMP" evidence="9">
    <location>
        <begin position="310"/>
        <end position="363"/>
    </location>
</feature>
<keyword evidence="2" id="KW-0145">Chemotaxis</keyword>
<keyword evidence="4" id="KW-0807">Transducer</keyword>
<evidence type="ECO:0000256" key="1">
    <source>
        <dbReference type="ARBA" id="ARBA00004370"/>
    </source>
</evidence>
<dbReference type="RefSeq" id="WP_183193304.1">
    <property type="nucleotide sequence ID" value="NZ_JACIDO010000006.1"/>
</dbReference>
<dbReference type="InterPro" id="IPR003660">
    <property type="entry name" value="HAMP_dom"/>
</dbReference>
<evidence type="ECO:0000256" key="5">
    <source>
        <dbReference type="SAM" id="Coils"/>
    </source>
</evidence>
<dbReference type="GO" id="GO:0007165">
    <property type="term" value="P:signal transduction"/>
    <property type="evidence" value="ECO:0007669"/>
    <property type="project" value="UniProtKB-KW"/>
</dbReference>
<feature type="domain" description="Methyl-accepting transducer" evidence="8">
    <location>
        <begin position="448"/>
        <end position="677"/>
    </location>
</feature>
<evidence type="ECO:0000313" key="11">
    <source>
        <dbReference type="Proteomes" id="UP000531216"/>
    </source>
</evidence>
<feature type="region of interest" description="Disordered" evidence="6">
    <location>
        <begin position="494"/>
        <end position="514"/>
    </location>
</feature>
<dbReference type="GO" id="GO:0006935">
    <property type="term" value="P:chemotaxis"/>
    <property type="evidence" value="ECO:0007669"/>
    <property type="project" value="UniProtKB-KW"/>
</dbReference>
<evidence type="ECO:0000256" key="3">
    <source>
        <dbReference type="ARBA" id="ARBA00029447"/>
    </source>
</evidence>
<keyword evidence="7" id="KW-0812">Transmembrane</keyword>
<keyword evidence="11" id="KW-1185">Reference proteome</keyword>
<keyword evidence="7" id="KW-0472">Membrane</keyword>
<dbReference type="EMBL" id="JACIDO010000006">
    <property type="protein sequence ID" value="MBB3937028.1"/>
    <property type="molecule type" value="Genomic_DNA"/>
</dbReference>
<dbReference type="GO" id="GO:0016020">
    <property type="term" value="C:membrane"/>
    <property type="evidence" value="ECO:0007669"/>
    <property type="project" value="UniProtKB-SubCell"/>
</dbReference>
<dbReference type="Pfam" id="PF00015">
    <property type="entry name" value="MCPsignal"/>
    <property type="match status" value="1"/>
</dbReference>
<dbReference type="PROSITE" id="PS50885">
    <property type="entry name" value="HAMP"/>
    <property type="match status" value="2"/>
</dbReference>
<feature type="domain" description="HAMP" evidence="9">
    <location>
        <begin position="397"/>
        <end position="443"/>
    </location>
</feature>
<feature type="transmembrane region" description="Helical" evidence="7">
    <location>
        <begin position="286"/>
        <end position="309"/>
    </location>
</feature>
<feature type="coiled-coil region" evidence="5">
    <location>
        <begin position="354"/>
        <end position="382"/>
    </location>
</feature>
<dbReference type="GO" id="GO:0004888">
    <property type="term" value="F:transmembrane signaling receptor activity"/>
    <property type="evidence" value="ECO:0007669"/>
    <property type="project" value="InterPro"/>
</dbReference>
<evidence type="ECO:0000313" key="10">
    <source>
        <dbReference type="EMBL" id="MBB3937028.1"/>
    </source>
</evidence>
<evidence type="ECO:0000256" key="6">
    <source>
        <dbReference type="SAM" id="MobiDB-lite"/>
    </source>
</evidence>
<comment type="caution">
    <text evidence="10">The sequence shown here is derived from an EMBL/GenBank/DDBJ whole genome shotgun (WGS) entry which is preliminary data.</text>
</comment>
<dbReference type="SUPFAM" id="SSF158472">
    <property type="entry name" value="HAMP domain-like"/>
    <property type="match status" value="1"/>
</dbReference>
<dbReference type="InterPro" id="IPR029151">
    <property type="entry name" value="Sensor-like_sf"/>
</dbReference>
<evidence type="ECO:0000256" key="4">
    <source>
        <dbReference type="PROSITE-ProRule" id="PRU00284"/>
    </source>
</evidence>
<comment type="subcellular location">
    <subcellularLocation>
        <location evidence="1">Membrane</location>
    </subcellularLocation>
</comment>
<dbReference type="PANTHER" id="PTHR43531">
    <property type="entry name" value="PROTEIN ICFG"/>
    <property type="match status" value="1"/>
</dbReference>
<gene>
    <name evidence="10" type="ORF">GGR05_003193</name>
</gene>
<dbReference type="InterPro" id="IPR051310">
    <property type="entry name" value="MCP_chemotaxis"/>
</dbReference>
<dbReference type="SMART" id="SM00304">
    <property type="entry name" value="HAMP"/>
    <property type="match status" value="2"/>
</dbReference>
<name>A0A7W6BS28_9HYPH</name>
<dbReference type="Gene3D" id="1.10.287.950">
    <property type="entry name" value="Methyl-accepting chemotaxis protein"/>
    <property type="match status" value="1"/>
</dbReference>
<keyword evidence="7" id="KW-1133">Transmembrane helix</keyword>
<dbReference type="Pfam" id="PF14827">
    <property type="entry name" value="dCache_3"/>
    <property type="match status" value="1"/>
</dbReference>